<reference evidence="1" key="2">
    <citation type="submission" date="2021-04" db="EMBL/GenBank/DDBJ databases">
        <authorList>
            <person name="Gilroy R."/>
        </authorList>
    </citation>
    <scope>NUCLEOTIDE SEQUENCE</scope>
    <source>
        <strain evidence="1">ChiGjej1B1-14440</strain>
    </source>
</reference>
<evidence type="ECO:0000313" key="1">
    <source>
        <dbReference type="EMBL" id="HIX81933.1"/>
    </source>
</evidence>
<dbReference type="EMBL" id="DXET01000179">
    <property type="protein sequence ID" value="HIX81933.1"/>
    <property type="molecule type" value="Genomic_DNA"/>
</dbReference>
<dbReference type="SUPFAM" id="SSF51182">
    <property type="entry name" value="RmlC-like cupins"/>
    <property type="match status" value="1"/>
</dbReference>
<dbReference type="Gene3D" id="2.60.120.10">
    <property type="entry name" value="Jelly Rolls"/>
    <property type="match status" value="1"/>
</dbReference>
<dbReference type="InterPro" id="IPR011051">
    <property type="entry name" value="RmlC_Cupin_sf"/>
</dbReference>
<reference evidence="1" key="1">
    <citation type="journal article" date="2021" name="PeerJ">
        <title>Extensive microbial diversity within the chicken gut microbiome revealed by metagenomics and culture.</title>
        <authorList>
            <person name="Gilroy R."/>
            <person name="Ravi A."/>
            <person name="Getino M."/>
            <person name="Pursley I."/>
            <person name="Horton D.L."/>
            <person name="Alikhan N.F."/>
            <person name="Baker D."/>
            <person name="Gharbi K."/>
            <person name="Hall N."/>
            <person name="Watson M."/>
            <person name="Adriaenssens E.M."/>
            <person name="Foster-Nyarko E."/>
            <person name="Jarju S."/>
            <person name="Secka A."/>
            <person name="Antonio M."/>
            <person name="Oren A."/>
            <person name="Chaudhuri R.R."/>
            <person name="La Ragione R."/>
            <person name="Hildebrand F."/>
            <person name="Pallen M.J."/>
        </authorList>
    </citation>
    <scope>NUCLEOTIDE SEQUENCE</scope>
    <source>
        <strain evidence="1">ChiGjej1B1-14440</strain>
    </source>
</reference>
<dbReference type="InterPro" id="IPR014710">
    <property type="entry name" value="RmlC-like_jellyroll"/>
</dbReference>
<proteinExistence type="predicted"/>
<comment type="caution">
    <text evidence="1">The sequence shown here is derived from an EMBL/GenBank/DDBJ whole genome shotgun (WGS) entry which is preliminary data.</text>
</comment>
<sequence length="150" mass="18024">MLEMYDLNDAFHIIKESKTEVYYYLFEEYEIHLNKILPHTIQKWHYHSKIEEVILVIKGKIKCLWFENEHMHCQTIYEKQLVLVKQSIHTLKNDSDEDCEFFVFRLVLDGKNKRNIMENDKIIIEHDNEIFNSALFDADKAGKINSSKID</sequence>
<organism evidence="1 2">
    <name type="scientific">Candidatus Erysipelatoclostridium merdavium</name>
    <dbReference type="NCBI Taxonomy" id="2838566"/>
    <lineage>
        <taxon>Bacteria</taxon>
        <taxon>Bacillati</taxon>
        <taxon>Bacillota</taxon>
        <taxon>Erysipelotrichia</taxon>
        <taxon>Erysipelotrichales</taxon>
        <taxon>Erysipelotrichales incertae sedis</taxon>
    </lineage>
</organism>
<name>A0A9D1XLV4_9FIRM</name>
<evidence type="ECO:0000313" key="2">
    <source>
        <dbReference type="Proteomes" id="UP000886724"/>
    </source>
</evidence>
<gene>
    <name evidence="1" type="ORF">H9980_08195</name>
</gene>
<dbReference type="AlphaFoldDB" id="A0A9D1XLV4"/>
<dbReference type="Proteomes" id="UP000886724">
    <property type="component" value="Unassembled WGS sequence"/>
</dbReference>
<dbReference type="CDD" id="cd02208">
    <property type="entry name" value="cupin_RmlC-like"/>
    <property type="match status" value="1"/>
</dbReference>
<accession>A0A9D1XLV4</accession>
<protein>
    <submittedName>
        <fullName evidence="1">Cupin domain-containing protein</fullName>
    </submittedName>
</protein>